<gene>
    <name evidence="6" type="ORF">AAC691_09855</name>
</gene>
<dbReference type="InterPro" id="IPR000847">
    <property type="entry name" value="LysR_HTH_N"/>
</dbReference>
<dbReference type="Pfam" id="PF00126">
    <property type="entry name" value="HTH_1"/>
    <property type="match status" value="1"/>
</dbReference>
<dbReference type="Proteomes" id="UP001449795">
    <property type="component" value="Chromosome"/>
</dbReference>
<accession>A0ABZ3DA50</accession>
<dbReference type="PROSITE" id="PS50931">
    <property type="entry name" value="HTH_LYSR"/>
    <property type="match status" value="1"/>
</dbReference>
<dbReference type="PANTHER" id="PTHR30346:SF0">
    <property type="entry name" value="HCA OPERON TRANSCRIPTIONAL ACTIVATOR HCAR"/>
    <property type="match status" value="1"/>
</dbReference>
<dbReference type="Gene3D" id="3.40.190.10">
    <property type="entry name" value="Periplasmic binding protein-like II"/>
    <property type="match status" value="2"/>
</dbReference>
<keyword evidence="4" id="KW-0804">Transcription</keyword>
<comment type="similarity">
    <text evidence="1">Belongs to the LysR transcriptional regulatory family.</text>
</comment>
<protein>
    <submittedName>
        <fullName evidence="6">LysR family transcriptional regulator</fullName>
    </submittedName>
</protein>
<evidence type="ECO:0000259" key="5">
    <source>
        <dbReference type="PROSITE" id="PS50931"/>
    </source>
</evidence>
<dbReference type="InterPro" id="IPR005119">
    <property type="entry name" value="LysR_subst-bd"/>
</dbReference>
<keyword evidence="7" id="KW-1185">Reference proteome</keyword>
<dbReference type="Gene3D" id="1.10.10.10">
    <property type="entry name" value="Winged helix-like DNA-binding domain superfamily/Winged helix DNA-binding domain"/>
    <property type="match status" value="1"/>
</dbReference>
<dbReference type="InterPro" id="IPR036390">
    <property type="entry name" value="WH_DNA-bd_sf"/>
</dbReference>
<dbReference type="SUPFAM" id="SSF46785">
    <property type="entry name" value="Winged helix' DNA-binding domain"/>
    <property type="match status" value="1"/>
</dbReference>
<dbReference type="InterPro" id="IPR036388">
    <property type="entry name" value="WH-like_DNA-bd_sf"/>
</dbReference>
<evidence type="ECO:0000313" key="7">
    <source>
        <dbReference type="Proteomes" id="UP001449795"/>
    </source>
</evidence>
<keyword evidence="3" id="KW-0238">DNA-binding</keyword>
<evidence type="ECO:0000256" key="4">
    <source>
        <dbReference type="ARBA" id="ARBA00023163"/>
    </source>
</evidence>
<dbReference type="CDD" id="cd08427">
    <property type="entry name" value="PBP2_LTTR_like_2"/>
    <property type="match status" value="1"/>
</dbReference>
<evidence type="ECO:0000256" key="1">
    <source>
        <dbReference type="ARBA" id="ARBA00009437"/>
    </source>
</evidence>
<dbReference type="SUPFAM" id="SSF53850">
    <property type="entry name" value="Periplasmic binding protein-like II"/>
    <property type="match status" value="1"/>
</dbReference>
<name>A0ABZ3DA50_9PROT</name>
<dbReference type="EMBL" id="CP152276">
    <property type="protein sequence ID" value="XAE44693.1"/>
    <property type="molecule type" value="Genomic_DNA"/>
</dbReference>
<evidence type="ECO:0000313" key="6">
    <source>
        <dbReference type="EMBL" id="XAE44693.1"/>
    </source>
</evidence>
<keyword evidence="2" id="KW-0805">Transcription regulation</keyword>
<organism evidence="6 7">
    <name type="scientific">Nguyenibacter vanlangensis</name>
    <dbReference type="NCBI Taxonomy" id="1216886"/>
    <lineage>
        <taxon>Bacteria</taxon>
        <taxon>Pseudomonadati</taxon>
        <taxon>Pseudomonadota</taxon>
        <taxon>Alphaproteobacteria</taxon>
        <taxon>Acetobacterales</taxon>
        <taxon>Acetobacteraceae</taxon>
        <taxon>Nguyenibacter</taxon>
    </lineage>
</organism>
<dbReference type="RefSeq" id="WP_342629915.1">
    <property type="nucleotide sequence ID" value="NZ_CP152276.1"/>
</dbReference>
<dbReference type="Pfam" id="PF03466">
    <property type="entry name" value="LysR_substrate"/>
    <property type="match status" value="1"/>
</dbReference>
<sequence length="289" mass="31882">MDIRFLESFLSVVERGSIADAARQLGITPAAVSQRIKALEDQIRQPLLMRVGRTVVPTPSGCAILDKSREIISAAMELKRIASHDTLAGNLHIGAISSALTGLFPQAIKSFLAENPNVELQVTPGQSLKLYDDVFMGRLDGAVIVEPPFPVPKSCGWVRLRSEPMIVLTSDKCAMTDPIEVLKNHLFLRYDRSQWGGRIVDNFMRQNGIVPKSQLDMDALEAISIMVSHNIGVALLPDWAPPWPSGLSVRKLALPDDCPQRHIGFLWTLSSSNSDAIRKFRENLESCAF</sequence>
<reference evidence="6 7" key="1">
    <citation type="submission" date="2024-04" db="EMBL/GenBank/DDBJ databases">
        <title>Complete genome sequence of Nguyenibacter vanlangesis HBCM-1154, a strain capable of nitrogen fixation, IAA production, and phosphorus solubilization isolated from sugarcane soil.</title>
        <authorList>
            <person name="MY HANH P."/>
        </authorList>
    </citation>
    <scope>NUCLEOTIDE SEQUENCE [LARGE SCALE GENOMIC DNA]</scope>
    <source>
        <strain evidence="6 7">HBCM 1154</strain>
    </source>
</reference>
<feature type="domain" description="HTH lysR-type" evidence="5">
    <location>
        <begin position="1"/>
        <end position="58"/>
    </location>
</feature>
<evidence type="ECO:0000256" key="3">
    <source>
        <dbReference type="ARBA" id="ARBA00023125"/>
    </source>
</evidence>
<evidence type="ECO:0000256" key="2">
    <source>
        <dbReference type="ARBA" id="ARBA00023015"/>
    </source>
</evidence>
<dbReference type="PANTHER" id="PTHR30346">
    <property type="entry name" value="TRANSCRIPTIONAL DUAL REGULATOR HCAR-RELATED"/>
    <property type="match status" value="1"/>
</dbReference>
<proteinExistence type="inferred from homology"/>